<dbReference type="AlphaFoldDB" id="A0A5C3KTC6"/>
<feature type="transmembrane region" description="Helical" evidence="1">
    <location>
        <begin position="158"/>
        <end position="182"/>
    </location>
</feature>
<gene>
    <name evidence="2" type="ORF">FA15DRAFT_620457</name>
</gene>
<evidence type="ECO:0000313" key="3">
    <source>
        <dbReference type="Proteomes" id="UP000307440"/>
    </source>
</evidence>
<dbReference type="Proteomes" id="UP000307440">
    <property type="component" value="Unassembled WGS sequence"/>
</dbReference>
<feature type="transmembrane region" description="Helical" evidence="1">
    <location>
        <begin position="88"/>
        <end position="109"/>
    </location>
</feature>
<keyword evidence="1" id="KW-0812">Transmembrane</keyword>
<name>A0A5C3KTC6_COPMA</name>
<feature type="transmembrane region" description="Helical" evidence="1">
    <location>
        <begin position="12"/>
        <end position="36"/>
    </location>
</feature>
<keyword evidence="3" id="KW-1185">Reference proteome</keyword>
<sequence length="247" mass="27079">MGAKFLFCLPLRLGVSIFTMGQFLVAGAIAGLAWFITFGPRNTLEWELLVATLRTGLIIFASIFSFISFVGLLGFFGAMFKKTALVSIYVVVLWFSYFIQLAGGIWFIVQFFKLRNLGALDRCDDEIRKNGITFGDLTVDLNDVCDALEKLNKAFHPAVIIGVFVAINIILLYVIYIGHAFIGRLKDKKYEKVYGGGTAIPSYAPVKQAENIPLTVQGSYPYTDASNSFGHAKAPSTGYAPVGASRV</sequence>
<evidence type="ECO:0000256" key="1">
    <source>
        <dbReference type="SAM" id="Phobius"/>
    </source>
</evidence>
<keyword evidence="1" id="KW-0472">Membrane</keyword>
<dbReference type="EMBL" id="ML210214">
    <property type="protein sequence ID" value="TFK23676.1"/>
    <property type="molecule type" value="Genomic_DNA"/>
</dbReference>
<proteinExistence type="predicted"/>
<reference evidence="2 3" key="1">
    <citation type="journal article" date="2019" name="Nat. Ecol. Evol.">
        <title>Megaphylogeny resolves global patterns of mushroom evolution.</title>
        <authorList>
            <person name="Varga T."/>
            <person name="Krizsan K."/>
            <person name="Foldi C."/>
            <person name="Dima B."/>
            <person name="Sanchez-Garcia M."/>
            <person name="Sanchez-Ramirez S."/>
            <person name="Szollosi G.J."/>
            <person name="Szarkandi J.G."/>
            <person name="Papp V."/>
            <person name="Albert L."/>
            <person name="Andreopoulos W."/>
            <person name="Angelini C."/>
            <person name="Antonin V."/>
            <person name="Barry K.W."/>
            <person name="Bougher N.L."/>
            <person name="Buchanan P."/>
            <person name="Buyck B."/>
            <person name="Bense V."/>
            <person name="Catcheside P."/>
            <person name="Chovatia M."/>
            <person name="Cooper J."/>
            <person name="Damon W."/>
            <person name="Desjardin D."/>
            <person name="Finy P."/>
            <person name="Geml J."/>
            <person name="Haridas S."/>
            <person name="Hughes K."/>
            <person name="Justo A."/>
            <person name="Karasinski D."/>
            <person name="Kautmanova I."/>
            <person name="Kiss B."/>
            <person name="Kocsube S."/>
            <person name="Kotiranta H."/>
            <person name="LaButti K.M."/>
            <person name="Lechner B.E."/>
            <person name="Liimatainen K."/>
            <person name="Lipzen A."/>
            <person name="Lukacs Z."/>
            <person name="Mihaltcheva S."/>
            <person name="Morgado L.N."/>
            <person name="Niskanen T."/>
            <person name="Noordeloos M.E."/>
            <person name="Ohm R.A."/>
            <person name="Ortiz-Santana B."/>
            <person name="Ovrebo C."/>
            <person name="Racz N."/>
            <person name="Riley R."/>
            <person name="Savchenko A."/>
            <person name="Shiryaev A."/>
            <person name="Soop K."/>
            <person name="Spirin V."/>
            <person name="Szebenyi C."/>
            <person name="Tomsovsky M."/>
            <person name="Tulloss R.E."/>
            <person name="Uehling J."/>
            <person name="Grigoriev I.V."/>
            <person name="Vagvolgyi C."/>
            <person name="Papp T."/>
            <person name="Martin F.M."/>
            <person name="Miettinen O."/>
            <person name="Hibbett D.S."/>
            <person name="Nagy L.G."/>
        </authorList>
    </citation>
    <scope>NUCLEOTIDE SEQUENCE [LARGE SCALE GENOMIC DNA]</scope>
    <source>
        <strain evidence="2 3">CBS 121175</strain>
    </source>
</reference>
<dbReference type="STRING" id="230819.A0A5C3KTC6"/>
<feature type="transmembrane region" description="Helical" evidence="1">
    <location>
        <begin position="56"/>
        <end position="76"/>
    </location>
</feature>
<organism evidence="2 3">
    <name type="scientific">Coprinopsis marcescibilis</name>
    <name type="common">Agaric fungus</name>
    <name type="synonym">Psathyrella marcescibilis</name>
    <dbReference type="NCBI Taxonomy" id="230819"/>
    <lineage>
        <taxon>Eukaryota</taxon>
        <taxon>Fungi</taxon>
        <taxon>Dikarya</taxon>
        <taxon>Basidiomycota</taxon>
        <taxon>Agaricomycotina</taxon>
        <taxon>Agaricomycetes</taxon>
        <taxon>Agaricomycetidae</taxon>
        <taxon>Agaricales</taxon>
        <taxon>Agaricineae</taxon>
        <taxon>Psathyrellaceae</taxon>
        <taxon>Coprinopsis</taxon>
    </lineage>
</organism>
<dbReference type="OrthoDB" id="7862095at2759"/>
<protein>
    <submittedName>
        <fullName evidence="2">Uncharacterized protein</fullName>
    </submittedName>
</protein>
<accession>A0A5C3KTC6</accession>
<evidence type="ECO:0000313" key="2">
    <source>
        <dbReference type="EMBL" id="TFK23676.1"/>
    </source>
</evidence>
<keyword evidence="1" id="KW-1133">Transmembrane helix</keyword>